<evidence type="ECO:0000256" key="2">
    <source>
        <dbReference type="SAM" id="SignalP"/>
    </source>
</evidence>
<dbReference type="Pfam" id="PF01161">
    <property type="entry name" value="PBP"/>
    <property type="match status" value="1"/>
</dbReference>
<feature type="chain" id="PRO_5007857320" evidence="2">
    <location>
        <begin position="24"/>
        <end position="264"/>
    </location>
</feature>
<dbReference type="OrthoDB" id="275748at2759"/>
<dbReference type="PANTHER" id="PTHR11362:SF82">
    <property type="entry name" value="PHOSPHATIDYLETHANOLAMINE-BINDING PROTEIN 4"/>
    <property type="match status" value="1"/>
</dbReference>
<dbReference type="PANTHER" id="PTHR11362">
    <property type="entry name" value="PHOSPHATIDYLETHANOLAMINE-BINDING PROTEIN"/>
    <property type="match status" value="1"/>
</dbReference>
<dbReference type="InParanoid" id="A0A165EQ80"/>
<evidence type="ECO:0000256" key="1">
    <source>
        <dbReference type="SAM" id="MobiDB-lite"/>
    </source>
</evidence>
<dbReference type="STRING" id="1314781.A0A165EQ80"/>
<keyword evidence="2" id="KW-0732">Signal</keyword>
<proteinExistence type="predicted"/>
<dbReference type="InterPro" id="IPR008914">
    <property type="entry name" value="PEBP"/>
</dbReference>
<protein>
    <submittedName>
        <fullName evidence="3">PEBP-like protein</fullName>
    </submittedName>
</protein>
<dbReference type="EMBL" id="KV426124">
    <property type="protein sequence ID" value="KZV87458.1"/>
    <property type="molecule type" value="Genomic_DNA"/>
</dbReference>
<name>A0A165EQ80_EXIGL</name>
<dbReference type="CDD" id="cd00866">
    <property type="entry name" value="PEBP_euk"/>
    <property type="match status" value="1"/>
</dbReference>
<dbReference type="AlphaFoldDB" id="A0A165EQ80"/>
<dbReference type="Proteomes" id="UP000077266">
    <property type="component" value="Unassembled WGS sequence"/>
</dbReference>
<feature type="signal peptide" evidence="2">
    <location>
        <begin position="1"/>
        <end position="23"/>
    </location>
</feature>
<evidence type="ECO:0000313" key="4">
    <source>
        <dbReference type="Proteomes" id="UP000077266"/>
    </source>
</evidence>
<dbReference type="Gene3D" id="3.90.280.10">
    <property type="entry name" value="PEBP-like"/>
    <property type="match status" value="1"/>
</dbReference>
<gene>
    <name evidence="3" type="ORF">EXIGLDRAFT_773607</name>
</gene>
<dbReference type="SUPFAM" id="SSF49777">
    <property type="entry name" value="PEBP-like"/>
    <property type="match status" value="1"/>
</dbReference>
<feature type="region of interest" description="Disordered" evidence="1">
    <location>
        <begin position="207"/>
        <end position="237"/>
    </location>
</feature>
<reference evidence="3 4" key="1">
    <citation type="journal article" date="2016" name="Mol. Biol. Evol.">
        <title>Comparative Genomics of Early-Diverging Mushroom-Forming Fungi Provides Insights into the Origins of Lignocellulose Decay Capabilities.</title>
        <authorList>
            <person name="Nagy L.G."/>
            <person name="Riley R."/>
            <person name="Tritt A."/>
            <person name="Adam C."/>
            <person name="Daum C."/>
            <person name="Floudas D."/>
            <person name="Sun H."/>
            <person name="Yadav J.S."/>
            <person name="Pangilinan J."/>
            <person name="Larsson K.H."/>
            <person name="Matsuura K."/>
            <person name="Barry K."/>
            <person name="Labutti K."/>
            <person name="Kuo R."/>
            <person name="Ohm R.A."/>
            <person name="Bhattacharya S.S."/>
            <person name="Shirouzu T."/>
            <person name="Yoshinaga Y."/>
            <person name="Martin F.M."/>
            <person name="Grigoriev I.V."/>
            <person name="Hibbett D.S."/>
        </authorList>
    </citation>
    <scope>NUCLEOTIDE SEQUENCE [LARGE SCALE GENOMIC DNA]</scope>
    <source>
        <strain evidence="3 4">HHB12029</strain>
    </source>
</reference>
<organism evidence="3 4">
    <name type="scientific">Exidia glandulosa HHB12029</name>
    <dbReference type="NCBI Taxonomy" id="1314781"/>
    <lineage>
        <taxon>Eukaryota</taxon>
        <taxon>Fungi</taxon>
        <taxon>Dikarya</taxon>
        <taxon>Basidiomycota</taxon>
        <taxon>Agaricomycotina</taxon>
        <taxon>Agaricomycetes</taxon>
        <taxon>Auriculariales</taxon>
        <taxon>Exidiaceae</taxon>
        <taxon>Exidia</taxon>
    </lineage>
</organism>
<keyword evidence="4" id="KW-1185">Reference proteome</keyword>
<sequence>MAARRVLPFVALALAAAAQDSTAFTSAKIVPDVIASFEPTVSVQLTFDHEGFKIPVTEGVLLTINQTATEPVIALKSSSSLEGKAYLVAMVDPDAPTPQNKSVSQVRHWLAPNFVAGAAGSDGLFTLTESGAPVGKYAGPGPAAPSDPHRYTVLVYEQPSAQIDAPSGNANAPFLKFDVTKYTSSIAGLKLVGGTYFRVGPLGTVPTNGTNVPTESGEDGTETTTSDGEEPTATQDGTGAAVGVKAFGASFVGVVGVLAAFALV</sequence>
<dbReference type="InterPro" id="IPR036610">
    <property type="entry name" value="PEBP-like_sf"/>
</dbReference>
<evidence type="ECO:0000313" key="3">
    <source>
        <dbReference type="EMBL" id="KZV87458.1"/>
    </source>
</evidence>
<dbReference type="InterPro" id="IPR035810">
    <property type="entry name" value="PEBP_euk"/>
</dbReference>
<accession>A0A165EQ80</accession>